<dbReference type="GO" id="GO:0051865">
    <property type="term" value="P:protein autoubiquitination"/>
    <property type="evidence" value="ECO:0007669"/>
    <property type="project" value="TreeGrafter"/>
</dbReference>
<dbReference type="Proteomes" id="UP001161017">
    <property type="component" value="Unassembled WGS sequence"/>
</dbReference>
<dbReference type="GO" id="GO:0000151">
    <property type="term" value="C:ubiquitin ligase complex"/>
    <property type="evidence" value="ECO:0007669"/>
    <property type="project" value="TreeGrafter"/>
</dbReference>
<dbReference type="GO" id="GO:0043161">
    <property type="term" value="P:proteasome-mediated ubiquitin-dependent protein catabolic process"/>
    <property type="evidence" value="ECO:0007669"/>
    <property type="project" value="TreeGrafter"/>
</dbReference>
<dbReference type="EMBL" id="JAPUFD010000014">
    <property type="protein sequence ID" value="MDI1491452.1"/>
    <property type="molecule type" value="Genomic_DNA"/>
</dbReference>
<dbReference type="GO" id="GO:0061630">
    <property type="term" value="F:ubiquitin protein ligase activity"/>
    <property type="evidence" value="ECO:0007669"/>
    <property type="project" value="TreeGrafter"/>
</dbReference>
<dbReference type="GO" id="GO:0005829">
    <property type="term" value="C:cytosol"/>
    <property type="evidence" value="ECO:0007669"/>
    <property type="project" value="TreeGrafter"/>
</dbReference>
<dbReference type="GO" id="GO:0030332">
    <property type="term" value="F:cyclin binding"/>
    <property type="evidence" value="ECO:0007669"/>
    <property type="project" value="TreeGrafter"/>
</dbReference>
<accession>A0AA43QSL9</accession>
<sequence length="338" mass="37818">MHRVGSTNEDDLSVTMSLPYNLKEAHTVQYDPASIFELPVDKGATHLSWRLDADRTYPFLDKTSLETWSERILKPGAQVACAKCSHPLTKGVNEWKNLPSGGWADMMDLWHCHKPDLPRQSRKGAGSTKGYAAARILKPSEDCALVDAGFFYFAKAQLLDLKISDQTGAAIECNKCSAEIGNAALPDHAKLFKWAVAVRPAATEAWESLELQKVFAAQLLAIIEETAVRRFIVHSGNGHYSKDALLIWVFTPTLAYRTETEKRFGPHFRQGISAMKVFYKKVSKTPDIVSNARMKDEDIQLPSAALKELEDILQKSTTEILPEPHRKHEDWTIGLLES</sequence>
<organism evidence="1 2">
    <name type="scientific">Ramalina farinacea</name>
    <dbReference type="NCBI Taxonomy" id="258253"/>
    <lineage>
        <taxon>Eukaryota</taxon>
        <taxon>Fungi</taxon>
        <taxon>Dikarya</taxon>
        <taxon>Ascomycota</taxon>
        <taxon>Pezizomycotina</taxon>
        <taxon>Lecanoromycetes</taxon>
        <taxon>OSLEUM clade</taxon>
        <taxon>Lecanoromycetidae</taxon>
        <taxon>Lecanorales</taxon>
        <taxon>Lecanorineae</taxon>
        <taxon>Ramalinaceae</taxon>
        <taxon>Ramalina</taxon>
    </lineage>
</organism>
<dbReference type="GO" id="GO:0000209">
    <property type="term" value="P:protein polyubiquitination"/>
    <property type="evidence" value="ECO:0007669"/>
    <property type="project" value="TreeGrafter"/>
</dbReference>
<dbReference type="GO" id="GO:0006513">
    <property type="term" value="P:protein monoubiquitination"/>
    <property type="evidence" value="ECO:0007669"/>
    <property type="project" value="TreeGrafter"/>
</dbReference>
<dbReference type="AlphaFoldDB" id="A0AA43QSL9"/>
<name>A0AA43QSL9_9LECA</name>
<evidence type="ECO:0000313" key="2">
    <source>
        <dbReference type="Proteomes" id="UP001161017"/>
    </source>
</evidence>
<keyword evidence="2" id="KW-1185">Reference proteome</keyword>
<comment type="caution">
    <text evidence="1">The sequence shown here is derived from an EMBL/GenBank/DDBJ whole genome shotgun (WGS) entry which is preliminary data.</text>
</comment>
<dbReference type="GO" id="GO:0031624">
    <property type="term" value="F:ubiquitin conjugating enzyme binding"/>
    <property type="evidence" value="ECO:0007669"/>
    <property type="project" value="TreeGrafter"/>
</dbReference>
<evidence type="ECO:0008006" key="3">
    <source>
        <dbReference type="Google" id="ProtNLM"/>
    </source>
</evidence>
<proteinExistence type="predicted"/>
<evidence type="ECO:0000313" key="1">
    <source>
        <dbReference type="EMBL" id="MDI1491452.1"/>
    </source>
</evidence>
<dbReference type="GO" id="GO:0005634">
    <property type="term" value="C:nucleus"/>
    <property type="evidence" value="ECO:0007669"/>
    <property type="project" value="TreeGrafter"/>
</dbReference>
<dbReference type="InterPro" id="IPR019193">
    <property type="entry name" value="UBQ-conj_enz_E2-bd_prot"/>
</dbReference>
<gene>
    <name evidence="1" type="ORF">OHK93_002661</name>
</gene>
<dbReference type="Pfam" id="PF09814">
    <property type="entry name" value="HECT_2"/>
    <property type="match status" value="1"/>
</dbReference>
<reference evidence="1" key="1">
    <citation type="journal article" date="2023" name="Genome Biol. Evol.">
        <title>First Whole Genome Sequence and Flow Cytometry Genome Size Data for the Lichen-Forming Fungus Ramalina farinacea (Ascomycota).</title>
        <authorList>
            <person name="Llewellyn T."/>
            <person name="Mian S."/>
            <person name="Hill R."/>
            <person name="Leitch I.J."/>
            <person name="Gaya E."/>
        </authorList>
    </citation>
    <scope>NUCLEOTIDE SEQUENCE</scope>
    <source>
        <strain evidence="1">LIQ254RAFAR</strain>
    </source>
</reference>
<dbReference type="PANTHER" id="PTHR31531">
    <property type="entry name" value="E3 UBIQUITIN-PROTEIN LIGASE E3D FAMILY MEMBER"/>
    <property type="match status" value="1"/>
</dbReference>
<protein>
    <recommendedName>
        <fullName evidence="3">Ubiquitin-conjugating enzyme E2-binding protein</fullName>
    </recommendedName>
</protein>
<dbReference type="PANTHER" id="PTHR31531:SF2">
    <property type="entry name" value="E3 UBIQUITIN-PROTEIN LIGASE E3D"/>
    <property type="match status" value="1"/>
</dbReference>